<dbReference type="Proteomes" id="UP000070089">
    <property type="component" value="Unassembled WGS sequence"/>
</dbReference>
<proteinExistence type="predicted"/>
<evidence type="ECO:0000313" key="2">
    <source>
        <dbReference type="EMBL" id="KWX15379.1"/>
    </source>
</evidence>
<dbReference type="OrthoDB" id="10252946at2759"/>
<dbReference type="EMBL" id="JXTI01000009">
    <property type="protein sequence ID" value="KWX15379.1"/>
    <property type="molecule type" value="Genomic_DNA"/>
</dbReference>
<name>A0A132NZ73_GIAIN</name>
<gene>
    <name evidence="2" type="ORF">QR46_0579</name>
</gene>
<dbReference type="AlphaFoldDB" id="A0A132NZ73"/>
<evidence type="ECO:0000313" key="3">
    <source>
        <dbReference type="Proteomes" id="UP000070089"/>
    </source>
</evidence>
<feature type="coiled-coil region" evidence="1">
    <location>
        <begin position="101"/>
        <end position="184"/>
    </location>
</feature>
<reference evidence="2 3" key="1">
    <citation type="journal article" date="2015" name="Mol. Biochem. Parasitol.">
        <title>Identification of polymorphic genes for use in assemblage B genotyping assays through comparative genomics of multiple assemblage B Giardia duodenalis isolates.</title>
        <authorList>
            <person name="Wielinga C."/>
            <person name="Thompson R.C."/>
            <person name="Monis P."/>
            <person name="Ryan U."/>
        </authorList>
    </citation>
    <scope>NUCLEOTIDE SEQUENCE [LARGE SCALE GENOMIC DNA]</scope>
    <source>
        <strain evidence="2 3">BAH15c1</strain>
    </source>
</reference>
<organism evidence="2 3">
    <name type="scientific">Giardia duodenalis assemblage B</name>
    <dbReference type="NCBI Taxonomy" id="1394984"/>
    <lineage>
        <taxon>Eukaryota</taxon>
        <taxon>Metamonada</taxon>
        <taxon>Diplomonadida</taxon>
        <taxon>Hexamitidae</taxon>
        <taxon>Giardiinae</taxon>
        <taxon>Giardia</taxon>
    </lineage>
</organism>
<comment type="caution">
    <text evidence="2">The sequence shown here is derived from an EMBL/GenBank/DDBJ whole genome shotgun (WGS) entry which is preliminary data.</text>
</comment>
<dbReference type="VEuPathDB" id="GiardiaDB:QR46_0579"/>
<keyword evidence="1" id="KW-0175">Coiled coil</keyword>
<protein>
    <submittedName>
        <fullName evidence="2">Uncharacterized protein</fullName>
    </submittedName>
</protein>
<evidence type="ECO:0000256" key="1">
    <source>
        <dbReference type="SAM" id="Coils"/>
    </source>
</evidence>
<sequence>MSLQITPETCKDPELLAYAQYQEQLLEKHTTKLKELEKEFLANKLKESQIKMANHKIATEYDTQVRILNEKNDESLRLHAEYNKLIQDQNSSLEKIGQDLYEKFIEEFNSKNKELNELMAEIDAIQANMKTMATSIEDKRIKVQADVDYLTASEEYIVEAAKQIEDERSKLENLEVEIRGLYQTLAVHTEYHAKLMKINAEQEQGYELVRNAFEAGLKDRGFMYHQRNLLMAARAFQERGLRIYKQLTERYTRLLNALPAQ</sequence>
<accession>A0A132NZ73</accession>